<gene>
    <name evidence="2" type="ORF">BCF44_105569</name>
</gene>
<proteinExistence type="predicted"/>
<accession>A0A3E0HQM5</accession>
<dbReference type="EMBL" id="QUNO01000005">
    <property type="protein sequence ID" value="REH48709.1"/>
    <property type="molecule type" value="Genomic_DNA"/>
</dbReference>
<dbReference type="InterPro" id="IPR039568">
    <property type="entry name" value="Peptidase_MA-like_dom"/>
</dbReference>
<sequence length="435" mass="46238">MTGSARFRAWLVAAVAATTLGGVILLVGQPVTGPGPAVSVTGSPTGQGAPALADTRLTEVTALLRNRAAAVLHGDRAAFLATIDPKASPQFRTGQAVMFDNLVTVPLSVWSYDVDPGNAVVVPKGEFPADELWAPQVQLNFALRDVDRDPTSKGMGYLFARHGTKWYLASDTETSRQTWRGPWDFGPVTAVRTRSGLVLGHPDNVALADRIAGELDSDVAAVSAVWDQPWSREVTVLVPDSTDELKALVGPEFAVDTIAAVAVADRVDNVAHTAVGQRVVLNPANATKMPAVSLQIVLRHEMTHIAARGYTVDGTPMWMLEGFANYVGYRDSGIPMPVAAADVADLVRAGRPPTDLPANGDFAASGDKINLAYDEAWTLTSFIADTFGQHALVTLYLRVAGGSANADVSQELHEVLGVDKAGLIAGWQDYLRRKL</sequence>
<evidence type="ECO:0000259" key="1">
    <source>
        <dbReference type="Pfam" id="PF13485"/>
    </source>
</evidence>
<reference evidence="2 3" key="1">
    <citation type="submission" date="2018-08" db="EMBL/GenBank/DDBJ databases">
        <title>Genomic Encyclopedia of Archaeal and Bacterial Type Strains, Phase II (KMG-II): from individual species to whole genera.</title>
        <authorList>
            <person name="Goeker M."/>
        </authorList>
    </citation>
    <scope>NUCLEOTIDE SEQUENCE [LARGE SCALE GENOMIC DNA]</scope>
    <source>
        <strain evidence="2 3">DSM 45791</strain>
    </source>
</reference>
<name>A0A3E0HQM5_9PSEU</name>
<dbReference type="RefSeq" id="WP_246015202.1">
    <property type="nucleotide sequence ID" value="NZ_CP144375.1"/>
</dbReference>
<organism evidence="2 3">
    <name type="scientific">Kutzneria buriramensis</name>
    <dbReference type="NCBI Taxonomy" id="1045776"/>
    <lineage>
        <taxon>Bacteria</taxon>
        <taxon>Bacillati</taxon>
        <taxon>Actinomycetota</taxon>
        <taxon>Actinomycetes</taxon>
        <taxon>Pseudonocardiales</taxon>
        <taxon>Pseudonocardiaceae</taxon>
        <taxon>Kutzneria</taxon>
    </lineage>
</organism>
<dbReference type="AlphaFoldDB" id="A0A3E0HQM5"/>
<evidence type="ECO:0000313" key="3">
    <source>
        <dbReference type="Proteomes" id="UP000256269"/>
    </source>
</evidence>
<dbReference type="Proteomes" id="UP000256269">
    <property type="component" value="Unassembled WGS sequence"/>
</dbReference>
<comment type="caution">
    <text evidence="2">The sequence shown here is derived from an EMBL/GenBank/DDBJ whole genome shotgun (WGS) entry which is preliminary data.</text>
</comment>
<keyword evidence="3" id="KW-1185">Reference proteome</keyword>
<feature type="domain" description="Peptidase MA-like" evidence="1">
    <location>
        <begin position="300"/>
        <end position="431"/>
    </location>
</feature>
<evidence type="ECO:0000313" key="2">
    <source>
        <dbReference type="EMBL" id="REH48709.1"/>
    </source>
</evidence>
<dbReference type="Pfam" id="PF13485">
    <property type="entry name" value="Peptidase_MA_2"/>
    <property type="match status" value="1"/>
</dbReference>
<protein>
    <recommendedName>
        <fullName evidence="1">Peptidase MA-like domain-containing protein</fullName>
    </recommendedName>
</protein>